<protein>
    <submittedName>
        <fullName evidence="1">Uncharacterized protein</fullName>
    </submittedName>
</protein>
<evidence type="ECO:0000313" key="2">
    <source>
        <dbReference type="Proteomes" id="UP000829341"/>
    </source>
</evidence>
<dbReference type="EMBL" id="OM716005">
    <property type="protein sequence ID" value="UNI71897.1"/>
    <property type="molecule type" value="Genomic_DNA"/>
</dbReference>
<organism evidence="1 2">
    <name type="scientific">Aeromonas phage vB_ AhaP_PT2</name>
    <dbReference type="NCBI Taxonomy" id="2924715"/>
    <lineage>
        <taxon>Viruses</taxon>
        <taxon>Duplodnaviria</taxon>
        <taxon>Heunggongvirae</taxon>
        <taxon>Uroviricota</taxon>
        <taxon>Caudoviricetes</taxon>
        <taxon>Autographivirales</taxon>
        <taxon>Autotranscriptaviridae</taxon>
        <taxon>Studiervirinae</taxon>
        <taxon>Armandvirus</taxon>
        <taxon>Armandvirus PT2</taxon>
    </lineage>
</organism>
<reference evidence="1" key="1">
    <citation type="submission" date="2022-02" db="EMBL/GenBank/DDBJ databases">
        <authorList>
            <person name="Zhang L."/>
            <person name="Yu H."/>
            <person name="Feng C."/>
        </authorList>
    </citation>
    <scope>NUCLEOTIDE SEQUENCE</scope>
</reference>
<accession>A0AC61TT61</accession>
<name>A0AC61TT61_9CAUD</name>
<proteinExistence type="predicted"/>
<evidence type="ECO:0000313" key="1">
    <source>
        <dbReference type="EMBL" id="UNI71897.1"/>
    </source>
</evidence>
<dbReference type="Proteomes" id="UP000829341">
    <property type="component" value="Segment"/>
</dbReference>
<sequence length="89" mass="10108">MVILKVIHMLARLALRSALKYENKYEKVEVKRHKSNASAHKLAERLEKKAAEVKNAAWAAEGAALRKRDALKSEAERARNLADKLKEMV</sequence>
<keyword evidence="2" id="KW-1185">Reference proteome</keyword>